<evidence type="ECO:0000256" key="1">
    <source>
        <dbReference type="SAM" id="Phobius"/>
    </source>
</evidence>
<keyword evidence="1" id="KW-0472">Membrane</keyword>
<feature type="transmembrane region" description="Helical" evidence="1">
    <location>
        <begin position="12"/>
        <end position="34"/>
    </location>
</feature>
<accession>A0A6I4VUE6</accession>
<keyword evidence="1" id="KW-0812">Transmembrane</keyword>
<organism evidence="2 3">
    <name type="scientific">Shimazuella alba</name>
    <dbReference type="NCBI Taxonomy" id="2690964"/>
    <lineage>
        <taxon>Bacteria</taxon>
        <taxon>Bacillati</taxon>
        <taxon>Bacillota</taxon>
        <taxon>Bacilli</taxon>
        <taxon>Bacillales</taxon>
        <taxon>Thermoactinomycetaceae</taxon>
        <taxon>Shimazuella</taxon>
    </lineage>
</organism>
<feature type="transmembrane region" description="Helical" evidence="1">
    <location>
        <begin position="160"/>
        <end position="182"/>
    </location>
</feature>
<keyword evidence="3" id="KW-1185">Reference proteome</keyword>
<dbReference type="AlphaFoldDB" id="A0A6I4VUE6"/>
<feature type="transmembrane region" description="Helical" evidence="1">
    <location>
        <begin position="102"/>
        <end position="121"/>
    </location>
</feature>
<comment type="caution">
    <text evidence="2">The sequence shown here is derived from an EMBL/GenBank/DDBJ whole genome shotgun (WGS) entry which is preliminary data.</text>
</comment>
<dbReference type="EMBL" id="WUUL01000012">
    <property type="protein sequence ID" value="MXQ55197.1"/>
    <property type="molecule type" value="Genomic_DNA"/>
</dbReference>
<proteinExistence type="predicted"/>
<evidence type="ECO:0000313" key="2">
    <source>
        <dbReference type="EMBL" id="MXQ55197.1"/>
    </source>
</evidence>
<name>A0A6I4VUE6_9BACL</name>
<dbReference type="Proteomes" id="UP000430692">
    <property type="component" value="Unassembled WGS sequence"/>
</dbReference>
<sequence length="190" mass="22222">MHSKIERKQKIIEHLNTILSLHSVVWLFLIVFLIHDFEEIIYMETWFARHYHKFRHKIPSPFLKITDQASKVTTQQFALAVLVELLFLVIATLIASEGMDYLLFLGVNIIMLLHVFMHIGQSIYLRRFVPGVLTAIFFILPYSLYLFYRLLVEKVVSWSDIVISIPFGFLLVPIVLFGHYLAGKLLKTND</sequence>
<gene>
    <name evidence="2" type="ORF">GSM42_16030</name>
</gene>
<reference evidence="2 3" key="1">
    <citation type="submission" date="2019-12" db="EMBL/GenBank/DDBJ databases">
        <title>Whole-genome analyses of novel actinobacteria.</title>
        <authorList>
            <person name="Sahin N."/>
            <person name="Saygin H."/>
        </authorList>
    </citation>
    <scope>NUCLEOTIDE SEQUENCE [LARGE SCALE GENOMIC DNA]</scope>
    <source>
        <strain evidence="2 3">KC615</strain>
    </source>
</reference>
<feature type="transmembrane region" description="Helical" evidence="1">
    <location>
        <begin position="77"/>
        <end position="95"/>
    </location>
</feature>
<dbReference type="InterPro" id="IPR025671">
    <property type="entry name" value="HXXEE"/>
</dbReference>
<keyword evidence="1" id="KW-1133">Transmembrane helix</keyword>
<protein>
    <submittedName>
        <fullName evidence="2">HXXEE domain-containing protein</fullName>
    </submittedName>
</protein>
<evidence type="ECO:0000313" key="3">
    <source>
        <dbReference type="Proteomes" id="UP000430692"/>
    </source>
</evidence>
<dbReference type="Pfam" id="PF13787">
    <property type="entry name" value="HXXEE"/>
    <property type="match status" value="1"/>
</dbReference>
<feature type="transmembrane region" description="Helical" evidence="1">
    <location>
        <begin position="127"/>
        <end position="148"/>
    </location>
</feature>